<proteinExistence type="predicted"/>
<keyword evidence="2" id="KW-1185">Reference proteome</keyword>
<sequence length="240" mass="27314">MRNIIKLCILMTTLILLILGCSQSEIKYYSNPNVLTLQEINDIAEIGDYQLSIVDGKLIINAKNKEFEVSLPDNYSGIQSFHFSYDKRFLAYDVMVKNGVKIFVVNLETGEKINLSETIGYLYDYDGYQSPFGIAWAPNKNLIAIIGGYNDSARIDLYHLEMEKGKQAPGGSLIFKDVYGVKWDSTGESIYYLVDSLENENMYKLYQTEIESNSYLLGGTVSVITEINEEGFNNWFNKEE</sequence>
<dbReference type="Gene3D" id="2.120.10.30">
    <property type="entry name" value="TolB, C-terminal domain"/>
    <property type="match status" value="1"/>
</dbReference>
<dbReference type="EMBL" id="MBRJ01000048">
    <property type="protein sequence ID" value="OHX42906.1"/>
    <property type="molecule type" value="Genomic_DNA"/>
</dbReference>
<reference evidence="1 2" key="1">
    <citation type="submission" date="2016-07" db="EMBL/GenBank/DDBJ databases">
        <title>Bacillus oceanisediminis whole genome.</title>
        <authorList>
            <person name="Pal Y."/>
            <person name="Verma A."/>
            <person name="Mual P."/>
            <person name="Srinivasan K."/>
        </authorList>
    </citation>
    <scope>NUCLEOTIDE SEQUENCE [LARGE SCALE GENOMIC DNA]</scope>
    <source>
        <strain evidence="1 2">Bhandara28</strain>
    </source>
</reference>
<evidence type="ECO:0008006" key="3">
    <source>
        <dbReference type="Google" id="ProtNLM"/>
    </source>
</evidence>
<gene>
    <name evidence="1" type="ORF">BBV17_26675</name>
</gene>
<name>A0ABX3CL83_9BACI</name>
<evidence type="ECO:0000313" key="2">
    <source>
        <dbReference type="Proteomes" id="UP000180194"/>
    </source>
</evidence>
<organism evidence="1 2">
    <name type="scientific">Cytobacillus oceanisediminis</name>
    <dbReference type="NCBI Taxonomy" id="665099"/>
    <lineage>
        <taxon>Bacteria</taxon>
        <taxon>Bacillati</taxon>
        <taxon>Bacillota</taxon>
        <taxon>Bacilli</taxon>
        <taxon>Bacillales</taxon>
        <taxon>Bacillaceae</taxon>
        <taxon>Cytobacillus</taxon>
    </lineage>
</organism>
<dbReference type="InterPro" id="IPR011042">
    <property type="entry name" value="6-blade_b-propeller_TolB-like"/>
</dbReference>
<protein>
    <recommendedName>
        <fullName evidence="3">Lipoprotein</fullName>
    </recommendedName>
</protein>
<accession>A0ABX3CL83</accession>
<dbReference type="PROSITE" id="PS51257">
    <property type="entry name" value="PROKAR_LIPOPROTEIN"/>
    <property type="match status" value="1"/>
</dbReference>
<dbReference type="Proteomes" id="UP000180194">
    <property type="component" value="Unassembled WGS sequence"/>
</dbReference>
<dbReference type="SUPFAM" id="SSF82171">
    <property type="entry name" value="DPP6 N-terminal domain-like"/>
    <property type="match status" value="1"/>
</dbReference>
<comment type="caution">
    <text evidence="1">The sequence shown here is derived from an EMBL/GenBank/DDBJ whole genome shotgun (WGS) entry which is preliminary data.</text>
</comment>
<evidence type="ECO:0000313" key="1">
    <source>
        <dbReference type="EMBL" id="OHX42906.1"/>
    </source>
</evidence>
<dbReference type="RefSeq" id="WP_071159326.1">
    <property type="nucleotide sequence ID" value="NZ_MBRJ01000048.1"/>
</dbReference>